<dbReference type="InterPro" id="IPR000073">
    <property type="entry name" value="AB_hydrolase_1"/>
</dbReference>
<dbReference type="PANTHER" id="PTHR43689">
    <property type="entry name" value="HYDROLASE"/>
    <property type="match status" value="1"/>
</dbReference>
<keyword evidence="1" id="KW-0732">Signal</keyword>
<reference evidence="3" key="1">
    <citation type="submission" date="2021-01" db="EMBL/GenBank/DDBJ databases">
        <authorList>
            <person name="Corre E."/>
            <person name="Pelletier E."/>
            <person name="Niang G."/>
            <person name="Scheremetjew M."/>
            <person name="Finn R."/>
            <person name="Kale V."/>
            <person name="Holt S."/>
            <person name="Cochrane G."/>
            <person name="Meng A."/>
            <person name="Brown T."/>
            <person name="Cohen L."/>
        </authorList>
    </citation>
    <scope>NUCLEOTIDE SEQUENCE</scope>
    <source>
        <strain evidence="3">308</strain>
    </source>
</reference>
<name>A0A7S1FM03_9STRA</name>
<evidence type="ECO:0000313" key="3">
    <source>
        <dbReference type="EMBL" id="CAD8876568.1"/>
    </source>
</evidence>
<evidence type="ECO:0000256" key="1">
    <source>
        <dbReference type="SAM" id="SignalP"/>
    </source>
</evidence>
<feature type="chain" id="PRO_5030588328" description="AB hydrolase-1 domain-containing protein" evidence="1">
    <location>
        <begin position="21"/>
        <end position="339"/>
    </location>
</feature>
<dbReference type="Pfam" id="PF12697">
    <property type="entry name" value="Abhydrolase_6"/>
    <property type="match status" value="1"/>
</dbReference>
<dbReference type="EMBL" id="HBFR01005331">
    <property type="protein sequence ID" value="CAD8876568.1"/>
    <property type="molecule type" value="Transcribed_RNA"/>
</dbReference>
<dbReference type="InterPro" id="IPR029058">
    <property type="entry name" value="AB_hydrolase_fold"/>
</dbReference>
<dbReference type="PROSITE" id="PS51257">
    <property type="entry name" value="PROKAR_LIPOPROTEIN"/>
    <property type="match status" value="1"/>
</dbReference>
<dbReference type="Gene3D" id="3.40.50.1820">
    <property type="entry name" value="alpha/beta hydrolase"/>
    <property type="match status" value="1"/>
</dbReference>
<proteinExistence type="predicted"/>
<evidence type="ECO:0000259" key="2">
    <source>
        <dbReference type="Pfam" id="PF12697"/>
    </source>
</evidence>
<sequence>MRFHLVPSLLLVLSCWFSSAFVPPSDSPRPPSSSLSARLGPTRYHLDASSRRCAYRVAPPAPGFESAPSLLLIHPIGIGCASWFWDPFVRAWSGNRLLVPDLIGCGASDRFDPRESGMFVPLDWTRQLEDLCREESKGRGQVVAVSQGGMAPVALSLATRQSDRWNGPRSVSRVIAATPPGYAELAGGLPAAEVRTNFARLSSPPGRLLYPLLRLRGFVRLFSDLFLFRGGCPEEWLERCEEESHREGSEWPVFAFNSGFVVGKGYQEELDDLARPLLIVHGGGDRLVERRRQYQRPENGGATLELVEEGNNVIPYENAEDFAAIVKKWLNVVYVDYTD</sequence>
<gene>
    <name evidence="3" type="ORF">CHYS00102_LOCUS3746</name>
</gene>
<accession>A0A7S1FM03</accession>
<feature type="domain" description="AB hydrolase-1" evidence="2">
    <location>
        <begin position="70"/>
        <end position="324"/>
    </location>
</feature>
<dbReference type="PANTHER" id="PTHR43689:SF8">
    <property type="entry name" value="ALPHA_BETA-HYDROLASES SUPERFAMILY PROTEIN"/>
    <property type="match status" value="1"/>
</dbReference>
<dbReference type="AlphaFoldDB" id="A0A7S1FM03"/>
<organism evidence="3">
    <name type="scientific">Corethron hystrix</name>
    <dbReference type="NCBI Taxonomy" id="216773"/>
    <lineage>
        <taxon>Eukaryota</taxon>
        <taxon>Sar</taxon>
        <taxon>Stramenopiles</taxon>
        <taxon>Ochrophyta</taxon>
        <taxon>Bacillariophyta</taxon>
        <taxon>Coscinodiscophyceae</taxon>
        <taxon>Corethrophycidae</taxon>
        <taxon>Corethrales</taxon>
        <taxon>Corethraceae</taxon>
        <taxon>Corethron</taxon>
    </lineage>
</organism>
<dbReference type="SUPFAM" id="SSF53474">
    <property type="entry name" value="alpha/beta-Hydrolases"/>
    <property type="match status" value="1"/>
</dbReference>
<protein>
    <recommendedName>
        <fullName evidence="2">AB hydrolase-1 domain-containing protein</fullName>
    </recommendedName>
</protein>
<feature type="signal peptide" evidence="1">
    <location>
        <begin position="1"/>
        <end position="20"/>
    </location>
</feature>